<proteinExistence type="inferred from homology"/>
<comment type="similarity">
    <text evidence="1">Belongs to the SfsA family.</text>
</comment>
<dbReference type="Pfam" id="PF03749">
    <property type="entry name" value="SfsA"/>
    <property type="match status" value="1"/>
</dbReference>
<gene>
    <name evidence="1" type="primary">sfsA</name>
    <name evidence="4" type="ORF">SAMN04488112_10749</name>
</gene>
<dbReference type="InterPro" id="IPR041465">
    <property type="entry name" value="SfsA_N"/>
</dbReference>
<dbReference type="Gene3D" id="3.40.1350.60">
    <property type="match status" value="1"/>
</dbReference>
<dbReference type="Pfam" id="PF17746">
    <property type="entry name" value="SfsA_N"/>
    <property type="match status" value="1"/>
</dbReference>
<evidence type="ECO:0000259" key="2">
    <source>
        <dbReference type="Pfam" id="PF03749"/>
    </source>
</evidence>
<reference evidence="4 5" key="1">
    <citation type="submission" date="2016-10" db="EMBL/GenBank/DDBJ databases">
        <authorList>
            <person name="de Groot N.N."/>
        </authorList>
    </citation>
    <scope>NUCLEOTIDE SEQUENCE [LARGE SCALE GENOMIC DNA]</scope>
    <source>
        <strain evidence="4 5">DSM 45514</strain>
    </source>
</reference>
<dbReference type="HAMAP" id="MF_00095">
    <property type="entry name" value="SfsA"/>
    <property type="match status" value="1"/>
</dbReference>
<dbReference type="OrthoDB" id="9802365at2"/>
<keyword evidence="5" id="KW-1185">Reference proteome</keyword>
<dbReference type="NCBIfam" id="TIGR00230">
    <property type="entry name" value="sfsA"/>
    <property type="match status" value="1"/>
</dbReference>
<evidence type="ECO:0000313" key="4">
    <source>
        <dbReference type="EMBL" id="SDC38239.1"/>
    </source>
</evidence>
<organism evidence="4 5">
    <name type="scientific">Melghirimyces thermohalophilus</name>
    <dbReference type="NCBI Taxonomy" id="1236220"/>
    <lineage>
        <taxon>Bacteria</taxon>
        <taxon>Bacillati</taxon>
        <taxon>Bacillota</taxon>
        <taxon>Bacilli</taxon>
        <taxon>Bacillales</taxon>
        <taxon>Thermoactinomycetaceae</taxon>
        <taxon>Melghirimyces</taxon>
    </lineage>
</organism>
<dbReference type="CDD" id="cd22359">
    <property type="entry name" value="SfsA-like_bacterial"/>
    <property type="match status" value="1"/>
</dbReference>
<dbReference type="STRING" id="1236220.SAMN04488112_10749"/>
<feature type="domain" description="SfsA N-terminal OB" evidence="3">
    <location>
        <begin position="15"/>
        <end position="80"/>
    </location>
</feature>
<protein>
    <recommendedName>
        <fullName evidence="1">Sugar fermentation stimulation protein homolog</fullName>
    </recommendedName>
</protein>
<dbReference type="PANTHER" id="PTHR30545:SF2">
    <property type="entry name" value="SUGAR FERMENTATION STIMULATION PROTEIN A"/>
    <property type="match status" value="1"/>
</dbReference>
<dbReference type="RefSeq" id="WP_091567962.1">
    <property type="nucleotide sequence ID" value="NZ_FMZA01000007.1"/>
</dbReference>
<dbReference type="EMBL" id="FMZA01000007">
    <property type="protein sequence ID" value="SDC38239.1"/>
    <property type="molecule type" value="Genomic_DNA"/>
</dbReference>
<accession>A0A1G6L4K6</accession>
<dbReference type="InterPro" id="IPR040452">
    <property type="entry name" value="SfsA_C"/>
</dbReference>
<sequence length="228" mass="26692">MTIRMQGSPVEGRFLERPNRFQAIVEVEGRKELVHVPNTGRMDEMLFPGTPVWLEKSDNPNRKHRYSLKFVNKKGHWICIHSALANRVFEEAARSGEIDWVDGELRREVRFGDSRVDFQVDGRPSTLVEVKCVTYEEKGVAMFPDAPTQRGQKHVDELIRATEEGYRATIVFVVFMDFVHRFQPHDRIDPVFGEKLRRARLHGVDMKAYICRLDWNNIRIDRELPVFL</sequence>
<evidence type="ECO:0000313" key="5">
    <source>
        <dbReference type="Proteomes" id="UP000199387"/>
    </source>
</evidence>
<dbReference type="Proteomes" id="UP000199387">
    <property type="component" value="Unassembled WGS sequence"/>
</dbReference>
<dbReference type="PANTHER" id="PTHR30545">
    <property type="entry name" value="SUGAR FERMENTATION STIMULATION PROTEIN A"/>
    <property type="match status" value="1"/>
</dbReference>
<evidence type="ECO:0000256" key="1">
    <source>
        <dbReference type="HAMAP-Rule" id="MF_00095"/>
    </source>
</evidence>
<dbReference type="AlphaFoldDB" id="A0A1G6L4K6"/>
<dbReference type="GO" id="GO:0003677">
    <property type="term" value="F:DNA binding"/>
    <property type="evidence" value="ECO:0007669"/>
    <property type="project" value="InterPro"/>
</dbReference>
<name>A0A1G6L4K6_9BACL</name>
<evidence type="ECO:0000259" key="3">
    <source>
        <dbReference type="Pfam" id="PF17746"/>
    </source>
</evidence>
<dbReference type="Gene3D" id="2.40.50.580">
    <property type="match status" value="1"/>
</dbReference>
<dbReference type="InterPro" id="IPR005224">
    <property type="entry name" value="SfsA"/>
</dbReference>
<feature type="domain" description="Sugar fermentation stimulation protein C-terminal" evidence="2">
    <location>
        <begin position="84"/>
        <end position="214"/>
    </location>
</feature>